<keyword evidence="1" id="KW-0472">Membrane</keyword>
<dbReference type="InterPro" id="IPR008984">
    <property type="entry name" value="SMAD_FHA_dom_sf"/>
</dbReference>
<keyword evidence="1" id="KW-1133">Transmembrane helix</keyword>
<evidence type="ECO:0000256" key="1">
    <source>
        <dbReference type="SAM" id="Phobius"/>
    </source>
</evidence>
<keyword evidence="4" id="KW-1185">Reference proteome</keyword>
<dbReference type="InterPro" id="IPR000253">
    <property type="entry name" value="FHA_dom"/>
</dbReference>
<keyword evidence="1" id="KW-0812">Transmembrane</keyword>
<dbReference type="Proteomes" id="UP000593932">
    <property type="component" value="Chromosome"/>
</dbReference>
<protein>
    <submittedName>
        <fullName evidence="3">FHA domain-containing protein</fullName>
    </submittedName>
</protein>
<gene>
    <name evidence="3" type="ORF">INQ42_07590</name>
</gene>
<sequence length="265" mass="28444">MNTLRLRFANGERDDLVLGAGVHAVGQDNDGHPCLVDDSHDARLQISIDRRGIWLQLREQSQVMHVNGRPVRRMAMLRAGDVLHLDGVDLTLVGARPGPAPATAANDPPSARAVLRAVGGPHHGRCFDLDHPCVVGSRPEADLCIAEPGIPDQHSRLEPHSDGVSFRTLGASGGIEVNGHRLDEGLLMAGDQVVFNASHRFVLEAPRAMAPPEPVVQEAAVEWTPAEAGPQRSPLMASLRRIPWLLLAALLMAGALALLLLYGVR</sequence>
<dbReference type="Pfam" id="PF00498">
    <property type="entry name" value="FHA"/>
    <property type="match status" value="1"/>
</dbReference>
<feature type="transmembrane region" description="Helical" evidence="1">
    <location>
        <begin position="242"/>
        <end position="264"/>
    </location>
</feature>
<evidence type="ECO:0000313" key="4">
    <source>
        <dbReference type="Proteomes" id="UP000593932"/>
    </source>
</evidence>
<evidence type="ECO:0000313" key="3">
    <source>
        <dbReference type="EMBL" id="QOW21158.1"/>
    </source>
</evidence>
<name>A0A7S6UIX7_9GAMM</name>
<dbReference type="RefSeq" id="WP_194033746.1">
    <property type="nucleotide sequence ID" value="NZ_CP063657.1"/>
</dbReference>
<organism evidence="3 4">
    <name type="scientific">Novilysobacter avium</name>
    <dbReference type="NCBI Taxonomy" id="2781023"/>
    <lineage>
        <taxon>Bacteria</taxon>
        <taxon>Pseudomonadati</taxon>
        <taxon>Pseudomonadota</taxon>
        <taxon>Gammaproteobacteria</taxon>
        <taxon>Lysobacterales</taxon>
        <taxon>Lysobacteraceae</taxon>
        <taxon>Novilysobacter</taxon>
    </lineage>
</organism>
<accession>A0A7S6UIX7</accession>
<proteinExistence type="predicted"/>
<dbReference type="SUPFAM" id="SSF49879">
    <property type="entry name" value="SMAD/FHA domain"/>
    <property type="match status" value="1"/>
</dbReference>
<dbReference type="EMBL" id="CP063657">
    <property type="protein sequence ID" value="QOW21158.1"/>
    <property type="molecule type" value="Genomic_DNA"/>
</dbReference>
<reference evidence="3 4" key="1">
    <citation type="submission" date="2020-10" db="EMBL/GenBank/DDBJ databases">
        <title>complete genome sequencing of Lysobacter sp. H23M41.</title>
        <authorList>
            <person name="Bae J.-W."/>
            <person name="Lee S.-Y."/>
        </authorList>
    </citation>
    <scope>NUCLEOTIDE SEQUENCE [LARGE SCALE GENOMIC DNA]</scope>
    <source>
        <strain evidence="3 4">H23M41</strain>
    </source>
</reference>
<dbReference type="CDD" id="cd00060">
    <property type="entry name" value="FHA"/>
    <property type="match status" value="1"/>
</dbReference>
<dbReference type="Gene3D" id="2.60.200.20">
    <property type="match status" value="1"/>
</dbReference>
<evidence type="ECO:0000259" key="2">
    <source>
        <dbReference type="Pfam" id="PF00498"/>
    </source>
</evidence>
<feature type="domain" description="FHA" evidence="2">
    <location>
        <begin position="134"/>
        <end position="195"/>
    </location>
</feature>